<dbReference type="Proteomes" id="UP000669179">
    <property type="component" value="Unassembled WGS sequence"/>
</dbReference>
<dbReference type="Pfam" id="PF12802">
    <property type="entry name" value="MarR_2"/>
    <property type="match status" value="1"/>
</dbReference>
<dbReference type="Gene3D" id="1.10.10.10">
    <property type="entry name" value="Winged helix-like DNA-binding domain superfamily/Winged helix DNA-binding domain"/>
    <property type="match status" value="1"/>
</dbReference>
<dbReference type="SUPFAM" id="SSF46785">
    <property type="entry name" value="Winged helix' DNA-binding domain"/>
    <property type="match status" value="1"/>
</dbReference>
<dbReference type="GO" id="GO:0003700">
    <property type="term" value="F:DNA-binding transcription factor activity"/>
    <property type="evidence" value="ECO:0007669"/>
    <property type="project" value="InterPro"/>
</dbReference>
<sequence>MADTARPDLAAMIVPLGRALMAVEQPVLDAHGLTMWAYAVLLGLEESVRTQSALAQDIGADKTRIIPILDDLQEQGYIERRPDPDDRRARLLSLTPEGRRVRDSTQAAIQAREERLLDRLRPADREGFLNALQFLAALPKEELAGE</sequence>
<dbReference type="GO" id="GO:0006950">
    <property type="term" value="P:response to stress"/>
    <property type="evidence" value="ECO:0007669"/>
    <property type="project" value="TreeGrafter"/>
</dbReference>
<evidence type="ECO:0000313" key="3">
    <source>
        <dbReference type="Proteomes" id="UP000669179"/>
    </source>
</evidence>
<reference evidence="2" key="1">
    <citation type="submission" date="2021-03" db="EMBL/GenBank/DDBJ databases">
        <authorList>
            <person name="Kanchanasin P."/>
            <person name="Saeng-In P."/>
            <person name="Phongsopitanun W."/>
            <person name="Yuki M."/>
            <person name="Kudo T."/>
            <person name="Ohkuma M."/>
            <person name="Tanasupawat S."/>
        </authorList>
    </citation>
    <scope>NUCLEOTIDE SEQUENCE</scope>
    <source>
        <strain evidence="2">GKU 128</strain>
    </source>
</reference>
<dbReference type="InterPro" id="IPR000835">
    <property type="entry name" value="HTH_MarR-typ"/>
</dbReference>
<dbReference type="PRINTS" id="PR00598">
    <property type="entry name" value="HTHMARR"/>
</dbReference>
<dbReference type="AlphaFoldDB" id="A0A939P6I9"/>
<dbReference type="SMART" id="SM00347">
    <property type="entry name" value="HTH_MARR"/>
    <property type="match status" value="1"/>
</dbReference>
<keyword evidence="3" id="KW-1185">Reference proteome</keyword>
<dbReference type="PROSITE" id="PS50995">
    <property type="entry name" value="HTH_MARR_2"/>
    <property type="match status" value="1"/>
</dbReference>
<dbReference type="InterPro" id="IPR036390">
    <property type="entry name" value="WH_DNA-bd_sf"/>
</dbReference>
<proteinExistence type="predicted"/>
<dbReference type="PANTHER" id="PTHR33164">
    <property type="entry name" value="TRANSCRIPTIONAL REGULATOR, MARR FAMILY"/>
    <property type="match status" value="1"/>
</dbReference>
<organism evidence="2 3">
    <name type="scientific">Actinomadura barringtoniae</name>
    <dbReference type="NCBI Taxonomy" id="1427535"/>
    <lineage>
        <taxon>Bacteria</taxon>
        <taxon>Bacillati</taxon>
        <taxon>Actinomycetota</taxon>
        <taxon>Actinomycetes</taxon>
        <taxon>Streptosporangiales</taxon>
        <taxon>Thermomonosporaceae</taxon>
        <taxon>Actinomadura</taxon>
    </lineage>
</organism>
<feature type="domain" description="HTH marR-type" evidence="1">
    <location>
        <begin position="6"/>
        <end position="137"/>
    </location>
</feature>
<dbReference type="EMBL" id="JAGEOJ010000001">
    <property type="protein sequence ID" value="MBO2446160.1"/>
    <property type="molecule type" value="Genomic_DNA"/>
</dbReference>
<comment type="caution">
    <text evidence="2">The sequence shown here is derived from an EMBL/GenBank/DDBJ whole genome shotgun (WGS) entry which is preliminary data.</text>
</comment>
<dbReference type="InterPro" id="IPR039422">
    <property type="entry name" value="MarR/SlyA-like"/>
</dbReference>
<dbReference type="InterPro" id="IPR036388">
    <property type="entry name" value="WH-like_DNA-bd_sf"/>
</dbReference>
<dbReference type="RefSeq" id="WP_208253723.1">
    <property type="nucleotide sequence ID" value="NZ_JAGEOJ010000001.1"/>
</dbReference>
<dbReference type="PANTHER" id="PTHR33164:SF57">
    <property type="entry name" value="MARR-FAMILY TRANSCRIPTIONAL REGULATOR"/>
    <property type="match status" value="1"/>
</dbReference>
<evidence type="ECO:0000259" key="1">
    <source>
        <dbReference type="PROSITE" id="PS50995"/>
    </source>
</evidence>
<name>A0A939P6I9_9ACTN</name>
<accession>A0A939P6I9</accession>
<gene>
    <name evidence="2" type="ORF">J4573_03600</name>
</gene>
<evidence type="ECO:0000313" key="2">
    <source>
        <dbReference type="EMBL" id="MBO2446160.1"/>
    </source>
</evidence>
<protein>
    <submittedName>
        <fullName evidence="2">MarR family transcriptional regulator</fullName>
    </submittedName>
</protein>